<evidence type="ECO:0000259" key="3">
    <source>
        <dbReference type="PROSITE" id="PS50883"/>
    </source>
</evidence>
<dbReference type="FunFam" id="3.20.20.450:FF:000001">
    <property type="entry name" value="Cyclic di-GMP phosphodiesterase yahA"/>
    <property type="match status" value="1"/>
</dbReference>
<dbReference type="SMART" id="SM00052">
    <property type="entry name" value="EAL"/>
    <property type="match status" value="1"/>
</dbReference>
<dbReference type="Pfam" id="PF00072">
    <property type="entry name" value="Response_reg"/>
    <property type="match status" value="1"/>
</dbReference>
<dbReference type="PROSITE" id="PS50110">
    <property type="entry name" value="RESPONSE_REGULATORY"/>
    <property type="match status" value="1"/>
</dbReference>
<feature type="domain" description="Response regulatory" evidence="2">
    <location>
        <begin position="3"/>
        <end position="119"/>
    </location>
</feature>
<feature type="domain" description="EAL" evidence="3">
    <location>
        <begin position="314"/>
        <end position="568"/>
    </location>
</feature>
<dbReference type="CDD" id="cd17574">
    <property type="entry name" value="REC_OmpR"/>
    <property type="match status" value="1"/>
</dbReference>
<feature type="domain" description="GGDEF" evidence="4">
    <location>
        <begin position="173"/>
        <end position="305"/>
    </location>
</feature>
<dbReference type="InterPro" id="IPR000160">
    <property type="entry name" value="GGDEF_dom"/>
</dbReference>
<evidence type="ECO:0000259" key="4">
    <source>
        <dbReference type="PROSITE" id="PS50887"/>
    </source>
</evidence>
<name>A0A7C3ZLW4_9CYAN</name>
<dbReference type="EMBL" id="DSPX01000098">
    <property type="protein sequence ID" value="HGG00981.1"/>
    <property type="molecule type" value="Genomic_DNA"/>
</dbReference>
<dbReference type="PANTHER" id="PTHR44757:SF2">
    <property type="entry name" value="BIOFILM ARCHITECTURE MAINTENANCE PROTEIN MBAA"/>
    <property type="match status" value="1"/>
</dbReference>
<proteinExistence type="predicted"/>
<dbReference type="PROSITE" id="PS50883">
    <property type="entry name" value="EAL"/>
    <property type="match status" value="1"/>
</dbReference>
<organism evidence="5">
    <name type="scientific">Planktothricoides sp. SpSt-374</name>
    <dbReference type="NCBI Taxonomy" id="2282167"/>
    <lineage>
        <taxon>Bacteria</taxon>
        <taxon>Bacillati</taxon>
        <taxon>Cyanobacteriota</taxon>
        <taxon>Cyanophyceae</taxon>
        <taxon>Oscillatoriophycideae</taxon>
        <taxon>Oscillatoriales</taxon>
        <taxon>Oscillatoriaceae</taxon>
        <taxon>Planktothricoides</taxon>
    </lineage>
</organism>
<dbReference type="NCBIfam" id="TIGR00254">
    <property type="entry name" value="GGDEF"/>
    <property type="match status" value="1"/>
</dbReference>
<dbReference type="InterPro" id="IPR001633">
    <property type="entry name" value="EAL_dom"/>
</dbReference>
<dbReference type="AlphaFoldDB" id="A0A7C3ZLW4"/>
<keyword evidence="1" id="KW-0597">Phosphoprotein</keyword>
<dbReference type="SUPFAM" id="SSF52172">
    <property type="entry name" value="CheY-like"/>
    <property type="match status" value="1"/>
</dbReference>
<dbReference type="InterPro" id="IPR011006">
    <property type="entry name" value="CheY-like_superfamily"/>
</dbReference>
<comment type="caution">
    <text evidence="5">The sequence shown here is derived from an EMBL/GenBank/DDBJ whole genome shotgun (WGS) entry which is preliminary data.</text>
</comment>
<feature type="modified residue" description="4-aspartylphosphate" evidence="1">
    <location>
        <position position="52"/>
    </location>
</feature>
<dbReference type="SUPFAM" id="SSF141868">
    <property type="entry name" value="EAL domain-like"/>
    <property type="match status" value="1"/>
</dbReference>
<reference evidence="5" key="1">
    <citation type="journal article" date="2020" name="mSystems">
        <title>Genome- and Community-Level Interaction Insights into Carbon Utilization and Element Cycling Functions of Hydrothermarchaeota in Hydrothermal Sediment.</title>
        <authorList>
            <person name="Zhou Z."/>
            <person name="Liu Y."/>
            <person name="Xu W."/>
            <person name="Pan J."/>
            <person name="Luo Z.H."/>
            <person name="Li M."/>
        </authorList>
    </citation>
    <scope>NUCLEOTIDE SEQUENCE [LARGE SCALE GENOMIC DNA]</scope>
    <source>
        <strain evidence="5">SpSt-374</strain>
    </source>
</reference>
<accession>A0A7C3ZLW4</accession>
<dbReference type="Gene3D" id="3.30.70.270">
    <property type="match status" value="1"/>
</dbReference>
<dbReference type="CDD" id="cd01948">
    <property type="entry name" value="EAL"/>
    <property type="match status" value="1"/>
</dbReference>
<dbReference type="InterPro" id="IPR043128">
    <property type="entry name" value="Rev_trsase/Diguanyl_cyclase"/>
</dbReference>
<dbReference type="PANTHER" id="PTHR44757">
    <property type="entry name" value="DIGUANYLATE CYCLASE DGCP"/>
    <property type="match status" value="1"/>
</dbReference>
<dbReference type="SUPFAM" id="SSF55073">
    <property type="entry name" value="Nucleotide cyclase"/>
    <property type="match status" value="1"/>
</dbReference>
<dbReference type="Pfam" id="PF00990">
    <property type="entry name" value="GGDEF"/>
    <property type="match status" value="1"/>
</dbReference>
<dbReference type="InterPro" id="IPR029787">
    <property type="entry name" value="Nucleotide_cyclase"/>
</dbReference>
<gene>
    <name evidence="5" type="ORF">ENR15_10105</name>
</gene>
<dbReference type="SMART" id="SM00267">
    <property type="entry name" value="GGDEF"/>
    <property type="match status" value="1"/>
</dbReference>
<dbReference type="PROSITE" id="PS50887">
    <property type="entry name" value="GGDEF"/>
    <property type="match status" value="1"/>
</dbReference>
<evidence type="ECO:0000313" key="5">
    <source>
        <dbReference type="EMBL" id="HGG00981.1"/>
    </source>
</evidence>
<dbReference type="GO" id="GO:0000160">
    <property type="term" value="P:phosphorelay signal transduction system"/>
    <property type="evidence" value="ECO:0007669"/>
    <property type="project" value="InterPro"/>
</dbReference>
<dbReference type="InterPro" id="IPR035919">
    <property type="entry name" value="EAL_sf"/>
</dbReference>
<dbReference type="InterPro" id="IPR052155">
    <property type="entry name" value="Biofilm_reg_signaling"/>
</dbReference>
<dbReference type="CDD" id="cd01949">
    <property type="entry name" value="GGDEF"/>
    <property type="match status" value="1"/>
</dbReference>
<protein>
    <submittedName>
        <fullName evidence="5">GGDEF domain-containing response regulator</fullName>
    </submittedName>
</protein>
<dbReference type="Gene3D" id="3.40.50.2300">
    <property type="match status" value="1"/>
</dbReference>
<sequence>MTKILVIEDEEIVRANILEILESGEFEAIGAENGRIGIEIAENQIPDLVICDITMPEIDGYGVLEKLRQNPSTATIPFIFLTARADKTDFRTGMNLGADDYLTKPFRRQELLACIAARLRKQAAYEQRSKRELRQVEAQLNYSLYYDQLTKLPNQLLLRERFQQNLKQSDPREFHSIMLVDLDRFDEITEALGNKRRDLLIQEVASRLTVAVNAKDTVARLQTHKFAIILTPRERATGEAIAQNVLNLLNRPFQSDGYEVCLAASIGIAATVGDGDDLDGTIKNAQIALSHAKQLGGNQYQIYTPELQRVSIDKLALESSLRYALERSELLLQYQPQVSLFEGRITSAEALIRWRHPRRGMVSPGEFIPLAEANGAIVPIGEWVLRTACAQVQKWRTAGLPPVRVAVNISARQFQQSNLTDRLVQILSDTGVPPEFLELELTESTLVQNVAEAKQRLQTWKDLGLKISLDDFGTGYSSLSYLQQFPFDIIKIDRSFVSHVNSDPKNAALTKTIISMAETLNLKVVAEGVETEAELAFLHRQGCGAIQGYFFSRPISADEFAQMLHTDKRLHLPPTQQSETEYATNAF</sequence>
<dbReference type="InterPro" id="IPR001789">
    <property type="entry name" value="Sig_transdc_resp-reg_receiver"/>
</dbReference>
<dbReference type="Pfam" id="PF00563">
    <property type="entry name" value="EAL"/>
    <property type="match status" value="1"/>
</dbReference>
<dbReference type="Gene3D" id="3.20.20.450">
    <property type="entry name" value="EAL domain"/>
    <property type="match status" value="1"/>
</dbReference>
<evidence type="ECO:0000259" key="2">
    <source>
        <dbReference type="PROSITE" id="PS50110"/>
    </source>
</evidence>
<dbReference type="SMART" id="SM00448">
    <property type="entry name" value="REC"/>
    <property type="match status" value="1"/>
</dbReference>
<evidence type="ECO:0000256" key="1">
    <source>
        <dbReference type="PROSITE-ProRule" id="PRU00169"/>
    </source>
</evidence>